<evidence type="ECO:0000259" key="6">
    <source>
        <dbReference type="PROSITE" id="PS51443"/>
    </source>
</evidence>
<dbReference type="PANTHER" id="PTHR33447:SF20">
    <property type="entry name" value="GLUTATHIONE GAMMA-GLUTAMYLCYSTEINYLTRANSFERASE"/>
    <property type="match status" value="1"/>
</dbReference>
<sequence length="245" mass="27370">MKTNTLKTIFTPIRAFILGLAISSSSVLAQTLPLPQNLIAFNSAQGEQLLIQSQSRQDYWHLSVQFVTQNNQAFCGVASSVMVLNALGINAPSAPEYAPYRVFTQSNFFSNEKTRQVVSPEVVSRRGMTLNQLGGLLASYNAKVRVYHASDTNLAEFRRLTVQNLKQPGNFVITNYLRKAIGQETGGHISPIAAYNERTDRFLILDVSRYKYPPVWVKAADLWRAMATVDSDSRKTRGFVFVSKN</sequence>
<dbReference type="EC" id="2.3.2.15" evidence="1"/>
<evidence type="ECO:0000256" key="4">
    <source>
        <dbReference type="ARBA" id="ARBA00022723"/>
    </source>
</evidence>
<dbReference type="PANTHER" id="PTHR33447">
    <property type="entry name" value="GLUTATHIONE GAMMA-GLUTAMYLCYSTEINYLTRANSFERASE"/>
    <property type="match status" value="1"/>
</dbReference>
<keyword evidence="8" id="KW-1185">Reference proteome</keyword>
<keyword evidence="4" id="KW-0479">Metal-binding</keyword>
<keyword evidence="2" id="KW-0104">Cadmium</keyword>
<dbReference type="InterPro" id="IPR038156">
    <property type="entry name" value="PCS_N_sf"/>
</dbReference>
<dbReference type="GO" id="GO:0046938">
    <property type="term" value="P:phytochelatin biosynthetic process"/>
    <property type="evidence" value="ECO:0007669"/>
    <property type="project" value="InterPro"/>
</dbReference>
<protein>
    <recommendedName>
        <fullName evidence="1">glutathione gamma-glutamylcysteinyltransferase</fullName>
        <ecNumber evidence="1">2.3.2.15</ecNumber>
    </recommendedName>
</protein>
<dbReference type="GO" id="GO:0046872">
    <property type="term" value="F:metal ion binding"/>
    <property type="evidence" value="ECO:0007669"/>
    <property type="project" value="UniProtKB-KW"/>
</dbReference>
<evidence type="ECO:0000256" key="3">
    <source>
        <dbReference type="ARBA" id="ARBA00022679"/>
    </source>
</evidence>
<reference evidence="7" key="1">
    <citation type="journal article" date="2015" name="ISME J.">
        <title>Draft Genome Sequence of Streptomyces incarnatus NRRL8089, which Produces the Nucleoside Antibiotic Sinefungin.</title>
        <authorList>
            <person name="Oshima K."/>
            <person name="Hattori M."/>
            <person name="Shimizu H."/>
            <person name="Fukuda K."/>
            <person name="Nemoto M."/>
            <person name="Inagaki K."/>
            <person name="Tamura T."/>
        </authorList>
    </citation>
    <scope>NUCLEOTIDE SEQUENCE</scope>
    <source>
        <strain evidence="7">FACHB-1375</strain>
    </source>
</reference>
<dbReference type="GO" id="GO:0016756">
    <property type="term" value="F:glutathione gamma-glutamylcysteinyltransferase activity"/>
    <property type="evidence" value="ECO:0007669"/>
    <property type="project" value="UniProtKB-EC"/>
</dbReference>
<dbReference type="InterPro" id="IPR038765">
    <property type="entry name" value="Papain-like_cys_pep_sf"/>
</dbReference>
<gene>
    <name evidence="7" type="ORF">H6G03_12790</name>
</gene>
<dbReference type="EMBL" id="JACJPW010000029">
    <property type="protein sequence ID" value="MBD2181971.1"/>
    <property type="molecule type" value="Genomic_DNA"/>
</dbReference>
<reference evidence="7" key="2">
    <citation type="submission" date="2020-08" db="EMBL/GenBank/DDBJ databases">
        <authorList>
            <person name="Chen M."/>
            <person name="Teng W."/>
            <person name="Zhao L."/>
            <person name="Hu C."/>
            <person name="Zhou Y."/>
            <person name="Han B."/>
            <person name="Song L."/>
            <person name="Shu W."/>
        </authorList>
    </citation>
    <scope>NUCLEOTIDE SEQUENCE</scope>
    <source>
        <strain evidence="7">FACHB-1375</strain>
    </source>
</reference>
<evidence type="ECO:0000256" key="5">
    <source>
        <dbReference type="SAM" id="SignalP"/>
    </source>
</evidence>
<proteinExistence type="predicted"/>
<organism evidence="7 8">
    <name type="scientific">Aerosakkonema funiforme FACHB-1375</name>
    <dbReference type="NCBI Taxonomy" id="2949571"/>
    <lineage>
        <taxon>Bacteria</taxon>
        <taxon>Bacillati</taxon>
        <taxon>Cyanobacteriota</taxon>
        <taxon>Cyanophyceae</taxon>
        <taxon>Oscillatoriophycideae</taxon>
        <taxon>Aerosakkonematales</taxon>
        <taxon>Aerosakkonemataceae</taxon>
        <taxon>Aerosakkonema</taxon>
    </lineage>
</organism>
<evidence type="ECO:0000256" key="1">
    <source>
        <dbReference type="ARBA" id="ARBA00012468"/>
    </source>
</evidence>
<dbReference type="SUPFAM" id="SSF54001">
    <property type="entry name" value="Cysteine proteinases"/>
    <property type="match status" value="1"/>
</dbReference>
<feature type="chain" id="PRO_5036920006" description="glutathione gamma-glutamylcysteinyltransferase" evidence="5">
    <location>
        <begin position="30"/>
        <end position="245"/>
    </location>
</feature>
<dbReference type="InterPro" id="IPR007719">
    <property type="entry name" value="PCS_N"/>
</dbReference>
<feature type="signal peptide" evidence="5">
    <location>
        <begin position="1"/>
        <end position="29"/>
    </location>
</feature>
<evidence type="ECO:0000313" key="7">
    <source>
        <dbReference type="EMBL" id="MBD2181971.1"/>
    </source>
</evidence>
<dbReference type="RefSeq" id="WP_190464784.1">
    <property type="nucleotide sequence ID" value="NZ_JACJPW010000029.1"/>
</dbReference>
<evidence type="ECO:0000313" key="8">
    <source>
        <dbReference type="Proteomes" id="UP000641646"/>
    </source>
</evidence>
<accession>A0A926ZIN1</accession>
<dbReference type="InterPro" id="IPR040409">
    <property type="entry name" value="PCS-like"/>
</dbReference>
<dbReference type="PROSITE" id="PS51443">
    <property type="entry name" value="PCS"/>
    <property type="match status" value="1"/>
</dbReference>
<evidence type="ECO:0000256" key="2">
    <source>
        <dbReference type="ARBA" id="ARBA00022539"/>
    </source>
</evidence>
<feature type="domain" description="Peptidase C83" evidence="6">
    <location>
        <begin position="22"/>
        <end position="245"/>
    </location>
</feature>
<keyword evidence="3" id="KW-0808">Transferase</keyword>
<dbReference type="Pfam" id="PF05023">
    <property type="entry name" value="Phytochelatin"/>
    <property type="match status" value="1"/>
</dbReference>
<dbReference type="Proteomes" id="UP000641646">
    <property type="component" value="Unassembled WGS sequence"/>
</dbReference>
<dbReference type="GO" id="GO:0010038">
    <property type="term" value="P:response to metal ion"/>
    <property type="evidence" value="ECO:0007669"/>
    <property type="project" value="InterPro"/>
</dbReference>
<keyword evidence="5" id="KW-0732">Signal</keyword>
<comment type="caution">
    <text evidence="7">The sequence shown here is derived from an EMBL/GenBank/DDBJ whole genome shotgun (WGS) entry which is preliminary data.</text>
</comment>
<dbReference type="AlphaFoldDB" id="A0A926ZIN1"/>
<dbReference type="Gene3D" id="3.90.70.30">
    <property type="entry name" value="Phytochelatin synthase, N-terminal domain"/>
    <property type="match status" value="1"/>
</dbReference>
<name>A0A926ZIN1_9CYAN</name>